<keyword evidence="2" id="KW-0732">Signal</keyword>
<feature type="chain" id="PRO_5039127301" evidence="2">
    <location>
        <begin position="26"/>
        <end position="187"/>
    </location>
</feature>
<protein>
    <submittedName>
        <fullName evidence="3">Uncharacterized protein</fullName>
    </submittedName>
</protein>
<proteinExistence type="predicted"/>
<organism evidence="3 4">
    <name type="scientific">Mauremys mutica</name>
    <name type="common">yellowpond turtle</name>
    <dbReference type="NCBI Taxonomy" id="74926"/>
    <lineage>
        <taxon>Eukaryota</taxon>
        <taxon>Metazoa</taxon>
        <taxon>Chordata</taxon>
        <taxon>Craniata</taxon>
        <taxon>Vertebrata</taxon>
        <taxon>Euteleostomi</taxon>
        <taxon>Archelosauria</taxon>
        <taxon>Testudinata</taxon>
        <taxon>Testudines</taxon>
        <taxon>Cryptodira</taxon>
        <taxon>Durocryptodira</taxon>
        <taxon>Testudinoidea</taxon>
        <taxon>Geoemydidae</taxon>
        <taxon>Geoemydinae</taxon>
        <taxon>Mauremys</taxon>
    </lineage>
</organism>
<name>A0A9D4B3W3_9SAUR</name>
<comment type="caution">
    <text evidence="3">The sequence shown here is derived from an EMBL/GenBank/DDBJ whole genome shotgun (WGS) entry which is preliminary data.</text>
</comment>
<evidence type="ECO:0000313" key="3">
    <source>
        <dbReference type="EMBL" id="KAH1179491.1"/>
    </source>
</evidence>
<evidence type="ECO:0000313" key="4">
    <source>
        <dbReference type="Proteomes" id="UP000827986"/>
    </source>
</evidence>
<feature type="region of interest" description="Disordered" evidence="1">
    <location>
        <begin position="168"/>
        <end position="187"/>
    </location>
</feature>
<evidence type="ECO:0000256" key="2">
    <source>
        <dbReference type="SAM" id="SignalP"/>
    </source>
</evidence>
<feature type="signal peptide" evidence="2">
    <location>
        <begin position="1"/>
        <end position="25"/>
    </location>
</feature>
<accession>A0A9D4B3W3</accession>
<dbReference type="Proteomes" id="UP000827986">
    <property type="component" value="Unassembled WGS sequence"/>
</dbReference>
<dbReference type="AlphaFoldDB" id="A0A9D4B3W3"/>
<evidence type="ECO:0000256" key="1">
    <source>
        <dbReference type="SAM" id="MobiDB-lite"/>
    </source>
</evidence>
<reference evidence="3" key="1">
    <citation type="submission" date="2021-09" db="EMBL/GenBank/DDBJ databases">
        <title>The genome of Mauremys mutica provides insights into the evolution of semi-aquatic lifestyle.</title>
        <authorList>
            <person name="Gong S."/>
            <person name="Gao Y."/>
        </authorList>
    </citation>
    <scope>NUCLEOTIDE SEQUENCE</scope>
    <source>
        <strain evidence="3">MM-2020</strain>
        <tissue evidence="3">Muscle</tissue>
    </source>
</reference>
<gene>
    <name evidence="3" type="ORF">KIL84_022074</name>
</gene>
<dbReference type="EMBL" id="JAHDVG010000472">
    <property type="protein sequence ID" value="KAH1179491.1"/>
    <property type="molecule type" value="Genomic_DNA"/>
</dbReference>
<keyword evidence="4" id="KW-1185">Reference proteome</keyword>
<sequence>MSPLHCAVQCHTLGLTLMHLPSALCLPAALMESQASSRAAETQQDSSCIYRPAAAVVPDISTKAGSLFHAPWADTLPASSLLEIEAALCSTHFSAGSLEQRGMWLGFGGMRGSWRNGRCRVMGRRMENPTPNSPSGCLRLTCPSLLQTSPLPLLSSALGHPLHCLSPSSSPHVLPTARKGKIGDSHW</sequence>